<name>A0A6A4GCE7_9AGAR</name>
<keyword evidence="3" id="KW-1185">Reference proteome</keyword>
<feature type="signal peptide" evidence="1">
    <location>
        <begin position="1"/>
        <end position="17"/>
    </location>
</feature>
<accession>A0A6A4GCE7</accession>
<reference evidence="2" key="1">
    <citation type="journal article" date="2019" name="Environ. Microbiol.">
        <title>Fungal ecological strategies reflected in gene transcription - a case study of two litter decomposers.</title>
        <authorList>
            <person name="Barbi F."/>
            <person name="Kohler A."/>
            <person name="Barry K."/>
            <person name="Baskaran P."/>
            <person name="Daum C."/>
            <person name="Fauchery L."/>
            <person name="Ihrmark K."/>
            <person name="Kuo A."/>
            <person name="LaButti K."/>
            <person name="Lipzen A."/>
            <person name="Morin E."/>
            <person name="Grigoriev I.V."/>
            <person name="Henrissat B."/>
            <person name="Lindahl B."/>
            <person name="Martin F."/>
        </authorList>
    </citation>
    <scope>NUCLEOTIDE SEQUENCE</scope>
    <source>
        <strain evidence="2">JB14</strain>
    </source>
</reference>
<dbReference type="AlphaFoldDB" id="A0A6A4GCE7"/>
<gene>
    <name evidence="2" type="ORF">BT96DRAFT_1027386</name>
</gene>
<evidence type="ECO:0000313" key="2">
    <source>
        <dbReference type="EMBL" id="KAE9383085.1"/>
    </source>
</evidence>
<evidence type="ECO:0000313" key="3">
    <source>
        <dbReference type="Proteomes" id="UP000799118"/>
    </source>
</evidence>
<dbReference type="EMBL" id="ML770718">
    <property type="protein sequence ID" value="KAE9383085.1"/>
    <property type="molecule type" value="Genomic_DNA"/>
</dbReference>
<organism evidence="2 3">
    <name type="scientific">Gymnopus androsaceus JB14</name>
    <dbReference type="NCBI Taxonomy" id="1447944"/>
    <lineage>
        <taxon>Eukaryota</taxon>
        <taxon>Fungi</taxon>
        <taxon>Dikarya</taxon>
        <taxon>Basidiomycota</taxon>
        <taxon>Agaricomycotina</taxon>
        <taxon>Agaricomycetes</taxon>
        <taxon>Agaricomycetidae</taxon>
        <taxon>Agaricales</taxon>
        <taxon>Marasmiineae</taxon>
        <taxon>Omphalotaceae</taxon>
        <taxon>Gymnopus</taxon>
    </lineage>
</organism>
<dbReference type="Proteomes" id="UP000799118">
    <property type="component" value="Unassembled WGS sequence"/>
</dbReference>
<proteinExistence type="predicted"/>
<protein>
    <submittedName>
        <fullName evidence="2">Uncharacterized protein</fullName>
    </submittedName>
</protein>
<evidence type="ECO:0000256" key="1">
    <source>
        <dbReference type="SAM" id="SignalP"/>
    </source>
</evidence>
<feature type="chain" id="PRO_5025634743" evidence="1">
    <location>
        <begin position="18"/>
        <end position="61"/>
    </location>
</feature>
<sequence length="61" mass="6854">MRLYIIIAAFLLSTVIASPIASINRIRLESEAVVGNLSQTVQEFLPDVDIDIYPFKPTRPH</sequence>
<keyword evidence="1" id="KW-0732">Signal</keyword>